<dbReference type="SMART" id="SM00449">
    <property type="entry name" value="SPRY"/>
    <property type="match status" value="1"/>
</dbReference>
<comment type="caution">
    <text evidence="2">The sequence shown here is derived from an EMBL/GenBank/DDBJ whole genome shotgun (WGS) entry which is preliminary data.</text>
</comment>
<dbReference type="InterPro" id="IPR003877">
    <property type="entry name" value="SPRY_dom"/>
</dbReference>
<sequence>MNLLSSQGGETPPTDGSSLPTSSYLAMAFVMAEKGLVLEEEEFKLLPSRWSNAGKSPTLDLLNDGLEIRYMGPPLHFTVAGVRTDYPIPRQLSFYYFEVTIITISNERAISIGVSNAKVFDDPILFNRARHSWDYVGNDDKPYVFLGLGRVNSPTLTVNDTVGCGVDFTTGYSFFTKNGTFLGSSFRIPQDVTVYPSVFIEKIPGTHLSVNFGQQGFVFDVDGMLKVCPWEHRYRTNLKH</sequence>
<dbReference type="InterPro" id="IPR050618">
    <property type="entry name" value="Ubq-SigPath_Reg"/>
</dbReference>
<dbReference type="SUPFAM" id="SSF49899">
    <property type="entry name" value="Concanavalin A-like lectins/glucanases"/>
    <property type="match status" value="1"/>
</dbReference>
<dbReference type="GeneID" id="70240096"/>
<evidence type="ECO:0000313" key="2">
    <source>
        <dbReference type="EMBL" id="KAH8694901.1"/>
    </source>
</evidence>
<protein>
    <submittedName>
        <fullName evidence="2">Concanavalin A-like lectin/glucanase domain-containing protein</fullName>
    </submittedName>
</protein>
<dbReference type="EMBL" id="JAJTJA010000008">
    <property type="protein sequence ID" value="KAH8694901.1"/>
    <property type="molecule type" value="Genomic_DNA"/>
</dbReference>
<gene>
    <name evidence="2" type="ORF">BGW36DRAFT_192803</name>
</gene>
<dbReference type="InterPro" id="IPR043136">
    <property type="entry name" value="B30.2/SPRY_sf"/>
</dbReference>
<dbReference type="InterPro" id="IPR013320">
    <property type="entry name" value="ConA-like_dom_sf"/>
</dbReference>
<proteinExistence type="predicted"/>
<keyword evidence="3" id="KW-1185">Reference proteome</keyword>
<dbReference type="PROSITE" id="PS50188">
    <property type="entry name" value="B302_SPRY"/>
    <property type="match status" value="1"/>
</dbReference>
<dbReference type="Pfam" id="PF00622">
    <property type="entry name" value="SPRY"/>
    <property type="match status" value="1"/>
</dbReference>
<organism evidence="2 3">
    <name type="scientific">Talaromyces proteolyticus</name>
    <dbReference type="NCBI Taxonomy" id="1131652"/>
    <lineage>
        <taxon>Eukaryota</taxon>
        <taxon>Fungi</taxon>
        <taxon>Dikarya</taxon>
        <taxon>Ascomycota</taxon>
        <taxon>Pezizomycotina</taxon>
        <taxon>Eurotiomycetes</taxon>
        <taxon>Eurotiomycetidae</taxon>
        <taxon>Eurotiales</taxon>
        <taxon>Trichocomaceae</taxon>
        <taxon>Talaromyces</taxon>
        <taxon>Talaromyces sect. Bacilispori</taxon>
    </lineage>
</organism>
<dbReference type="AlphaFoldDB" id="A0AAD4PUA9"/>
<dbReference type="PANTHER" id="PTHR12864">
    <property type="entry name" value="RAN BINDING PROTEIN 9-RELATED"/>
    <property type="match status" value="1"/>
</dbReference>
<feature type="domain" description="B30.2/SPRY" evidence="1">
    <location>
        <begin position="28"/>
        <end position="217"/>
    </location>
</feature>
<evidence type="ECO:0000313" key="3">
    <source>
        <dbReference type="Proteomes" id="UP001201262"/>
    </source>
</evidence>
<name>A0AAD4PUA9_9EURO</name>
<reference evidence="2" key="1">
    <citation type="submission" date="2021-12" db="EMBL/GenBank/DDBJ databases">
        <title>Convergent genome expansion in fungi linked to evolution of root-endophyte symbiosis.</title>
        <authorList>
            <consortium name="DOE Joint Genome Institute"/>
            <person name="Ke Y.-H."/>
            <person name="Bonito G."/>
            <person name="Liao H.-L."/>
            <person name="Looney B."/>
            <person name="Rojas-Flechas A."/>
            <person name="Nash J."/>
            <person name="Hameed K."/>
            <person name="Schadt C."/>
            <person name="Martin F."/>
            <person name="Crous P.W."/>
            <person name="Miettinen O."/>
            <person name="Magnuson J.K."/>
            <person name="Labbe J."/>
            <person name="Jacobson D."/>
            <person name="Doktycz M.J."/>
            <person name="Veneault-Fourrey C."/>
            <person name="Kuo A."/>
            <person name="Mondo S."/>
            <person name="Calhoun S."/>
            <person name="Riley R."/>
            <person name="Ohm R."/>
            <person name="LaButti K."/>
            <person name="Andreopoulos B."/>
            <person name="Pangilinan J."/>
            <person name="Nolan M."/>
            <person name="Tritt A."/>
            <person name="Clum A."/>
            <person name="Lipzen A."/>
            <person name="Daum C."/>
            <person name="Barry K."/>
            <person name="Grigoriev I.V."/>
            <person name="Vilgalys R."/>
        </authorList>
    </citation>
    <scope>NUCLEOTIDE SEQUENCE</scope>
    <source>
        <strain evidence="2">PMI_201</strain>
    </source>
</reference>
<dbReference type="Gene3D" id="2.60.120.920">
    <property type="match status" value="1"/>
</dbReference>
<accession>A0AAD4PUA9</accession>
<dbReference type="Proteomes" id="UP001201262">
    <property type="component" value="Unassembled WGS sequence"/>
</dbReference>
<evidence type="ECO:0000259" key="1">
    <source>
        <dbReference type="PROSITE" id="PS50188"/>
    </source>
</evidence>
<dbReference type="RefSeq" id="XP_046070043.1">
    <property type="nucleotide sequence ID" value="XM_046209809.1"/>
</dbReference>
<dbReference type="InterPro" id="IPR001870">
    <property type="entry name" value="B30.2/SPRY"/>
</dbReference>